<dbReference type="EMBL" id="LAVV01008220">
    <property type="protein sequence ID" value="KNZ53410.1"/>
    <property type="molecule type" value="Genomic_DNA"/>
</dbReference>
<dbReference type="VEuPathDB" id="FungiDB:VP01_3246g2"/>
<organism evidence="2 3">
    <name type="scientific">Puccinia sorghi</name>
    <dbReference type="NCBI Taxonomy" id="27349"/>
    <lineage>
        <taxon>Eukaryota</taxon>
        <taxon>Fungi</taxon>
        <taxon>Dikarya</taxon>
        <taxon>Basidiomycota</taxon>
        <taxon>Pucciniomycotina</taxon>
        <taxon>Pucciniomycetes</taxon>
        <taxon>Pucciniales</taxon>
        <taxon>Pucciniaceae</taxon>
        <taxon>Puccinia</taxon>
    </lineage>
</organism>
<evidence type="ECO:0000256" key="1">
    <source>
        <dbReference type="SAM" id="MobiDB-lite"/>
    </source>
</evidence>
<comment type="caution">
    <text evidence="2">The sequence shown here is derived from an EMBL/GenBank/DDBJ whole genome shotgun (WGS) entry which is preliminary data.</text>
</comment>
<feature type="region of interest" description="Disordered" evidence="1">
    <location>
        <begin position="133"/>
        <end position="163"/>
    </location>
</feature>
<keyword evidence="3" id="KW-1185">Reference proteome</keyword>
<proteinExistence type="predicted"/>
<sequence>MEITTHIRDNLFYEGKNFQELLDWFKLAVQFYGAVGYNMDLYNLVKEAERAGAGCYSLFFQGFPKDMQQAIKHEMVRSNLIPYGKDGYPKTPHLEDLWDVGQDKKLNEKKGDGKKREKMIKEKSLASKVNNQLKGEYSRGNDCPSGKLYDLRPSQKDEREGLVKRDGRSFILPSRKCIPCDTSRPIQSVLSTESAKRKPQVNTVSVFEIK</sequence>
<reference evidence="2 3" key="1">
    <citation type="submission" date="2015-08" db="EMBL/GenBank/DDBJ databases">
        <title>Next Generation Sequencing and Analysis of the Genome of Puccinia sorghi L Schw, the Causal Agent of Maize Common Rust.</title>
        <authorList>
            <person name="Rochi L."/>
            <person name="Burguener G."/>
            <person name="Darino M."/>
            <person name="Turjanski A."/>
            <person name="Kreff E."/>
            <person name="Dieguez M.J."/>
            <person name="Sacco F."/>
        </authorList>
    </citation>
    <scope>NUCLEOTIDE SEQUENCE [LARGE SCALE GENOMIC DNA]</scope>
    <source>
        <strain evidence="2 3">RO10H11247</strain>
    </source>
</reference>
<accession>A0A0L6UZY7</accession>
<evidence type="ECO:0000313" key="3">
    <source>
        <dbReference type="Proteomes" id="UP000037035"/>
    </source>
</evidence>
<dbReference type="AlphaFoldDB" id="A0A0L6UZY7"/>
<evidence type="ECO:0000313" key="2">
    <source>
        <dbReference type="EMBL" id="KNZ53410.1"/>
    </source>
</evidence>
<protein>
    <submittedName>
        <fullName evidence="2">Uncharacterized protein</fullName>
    </submittedName>
</protein>
<name>A0A0L6UZY7_9BASI</name>
<gene>
    <name evidence="2" type="ORF">VP01_3246g2</name>
</gene>
<feature type="compositionally biased region" description="Basic and acidic residues" evidence="1">
    <location>
        <begin position="149"/>
        <end position="163"/>
    </location>
</feature>
<dbReference type="Proteomes" id="UP000037035">
    <property type="component" value="Unassembled WGS sequence"/>
</dbReference>